<keyword evidence="1" id="KW-1133">Transmembrane helix</keyword>
<dbReference type="EMBL" id="CP129970">
    <property type="protein sequence ID" value="WKK84810.2"/>
    <property type="molecule type" value="Genomic_DNA"/>
</dbReference>
<dbReference type="Proteomes" id="UP001244443">
    <property type="component" value="Chromosome"/>
</dbReference>
<keyword evidence="1" id="KW-0812">Transmembrane</keyword>
<name>A0AA49JI13_9BACT</name>
<gene>
    <name evidence="2" type="ORF">QYS48_22295</name>
</gene>
<protein>
    <submittedName>
        <fullName evidence="2">Uncharacterized protein</fullName>
    </submittedName>
</protein>
<keyword evidence="3" id="KW-1185">Reference proteome</keyword>
<evidence type="ECO:0000313" key="3">
    <source>
        <dbReference type="Proteomes" id="UP001244443"/>
    </source>
</evidence>
<keyword evidence="1" id="KW-0472">Membrane</keyword>
<accession>A0AA49JI13</accession>
<organism evidence="2 3">
    <name type="scientific">Marivirga arenosa</name>
    <dbReference type="NCBI Taxonomy" id="3059076"/>
    <lineage>
        <taxon>Bacteria</taxon>
        <taxon>Pseudomonadati</taxon>
        <taxon>Bacteroidota</taxon>
        <taxon>Cytophagia</taxon>
        <taxon>Cytophagales</taxon>
        <taxon>Marivirgaceae</taxon>
        <taxon>Marivirga</taxon>
    </lineage>
</organism>
<sequence length="196" mass="22995">MKIKIYYFIHFGLIFIISLTSVINSFLDFNNFDKKKLTAINLTIKSITNNPAYHIYTIFTGTNTGYGFYGINVATHKFFTVELYDGDKNLIRKTKTFGFKNQNNLARFEVLASKMANYIVENKNFPNTEDPKLLEIRQLYVEKIFKNIGLSEARKTDECKFYNVILYSLMPSDIWEDNNYNKTKRIGVYESIEFEL</sequence>
<evidence type="ECO:0000313" key="2">
    <source>
        <dbReference type="EMBL" id="WKK84810.2"/>
    </source>
</evidence>
<proteinExistence type="predicted"/>
<reference evidence="2" key="1">
    <citation type="submission" date="2023-08" db="EMBL/GenBank/DDBJ databases">
        <title>Comparative genomics and taxonomic characterization of three novel marine species of genus Marivirga.</title>
        <authorList>
            <person name="Muhammad N."/>
            <person name="Kim S.-G."/>
        </authorList>
    </citation>
    <scope>NUCLEOTIDE SEQUENCE [LARGE SCALE GENOMIC DNA]</scope>
    <source>
        <strain evidence="2">ABR2-2</strain>
    </source>
</reference>
<dbReference type="AlphaFoldDB" id="A0AA49JI13"/>
<feature type="transmembrane region" description="Helical" evidence="1">
    <location>
        <begin position="6"/>
        <end position="27"/>
    </location>
</feature>
<dbReference type="RefSeq" id="WP_308356420.1">
    <property type="nucleotide sequence ID" value="NZ_CP129970.2"/>
</dbReference>
<evidence type="ECO:0000256" key="1">
    <source>
        <dbReference type="SAM" id="Phobius"/>
    </source>
</evidence>